<sequence length="188" mass="21781">MGNPMSGYCSYSDKPKKIIARRTFFNSFTDGTVKIIDYTGVMGYSQTLSDMKHKMRSIIPYEIRRIKDNSIDERHSIVKVAGIKQDGDMFIEFTFDIIFSSLGKFNISIAQSKSPLLNDAKCNGVLELYYTFPKDTIFKRDFKDFFEWLEKNKNNPYSILKGEGDNMGRVIYAYFRSMGIKDEKNNLN</sequence>
<keyword evidence="2" id="KW-1185">Reference proteome</keyword>
<organism evidence="1 2">
    <name type="scientific">Blepharisma stoltei</name>
    <dbReference type="NCBI Taxonomy" id="1481888"/>
    <lineage>
        <taxon>Eukaryota</taxon>
        <taxon>Sar</taxon>
        <taxon>Alveolata</taxon>
        <taxon>Ciliophora</taxon>
        <taxon>Postciliodesmatophora</taxon>
        <taxon>Heterotrichea</taxon>
        <taxon>Heterotrichida</taxon>
        <taxon>Blepharismidae</taxon>
        <taxon>Blepharisma</taxon>
    </lineage>
</organism>
<dbReference type="EMBL" id="CAJZBQ010000022">
    <property type="protein sequence ID" value="CAG9319301.1"/>
    <property type="molecule type" value="Genomic_DNA"/>
</dbReference>
<comment type="caution">
    <text evidence="1">The sequence shown here is derived from an EMBL/GenBank/DDBJ whole genome shotgun (WGS) entry which is preliminary data.</text>
</comment>
<gene>
    <name evidence="1" type="ORF">BSTOLATCC_MIC23509</name>
</gene>
<name>A0AAU9JEX4_9CILI</name>
<protein>
    <recommendedName>
        <fullName evidence="3">LAGLIDADG homing endonuclease</fullName>
    </recommendedName>
</protein>
<accession>A0AAU9JEX4</accession>
<reference evidence="1" key="1">
    <citation type="submission" date="2021-09" db="EMBL/GenBank/DDBJ databases">
        <authorList>
            <consortium name="AG Swart"/>
            <person name="Singh M."/>
            <person name="Singh A."/>
            <person name="Seah K."/>
            <person name="Emmerich C."/>
        </authorList>
    </citation>
    <scope>NUCLEOTIDE SEQUENCE</scope>
    <source>
        <strain evidence="1">ATCC30299</strain>
    </source>
</reference>
<dbReference type="Proteomes" id="UP001162131">
    <property type="component" value="Unassembled WGS sequence"/>
</dbReference>
<dbReference type="AlphaFoldDB" id="A0AAU9JEX4"/>
<evidence type="ECO:0000313" key="1">
    <source>
        <dbReference type="EMBL" id="CAG9319301.1"/>
    </source>
</evidence>
<evidence type="ECO:0000313" key="2">
    <source>
        <dbReference type="Proteomes" id="UP001162131"/>
    </source>
</evidence>
<proteinExistence type="predicted"/>
<evidence type="ECO:0008006" key="3">
    <source>
        <dbReference type="Google" id="ProtNLM"/>
    </source>
</evidence>